<dbReference type="EMBL" id="JAUSTZ010000026">
    <property type="protein sequence ID" value="MDQ0228609.1"/>
    <property type="molecule type" value="Genomic_DNA"/>
</dbReference>
<dbReference type="PANTHER" id="PTHR43133">
    <property type="entry name" value="RNA POLYMERASE ECF-TYPE SIGMA FACTO"/>
    <property type="match status" value="1"/>
</dbReference>
<evidence type="ECO:0000313" key="8">
    <source>
        <dbReference type="EMBL" id="MDQ0228609.1"/>
    </source>
</evidence>
<evidence type="ECO:0000259" key="7">
    <source>
        <dbReference type="Pfam" id="PF08281"/>
    </source>
</evidence>
<comment type="caution">
    <text evidence="8">The sequence shown here is derived from an EMBL/GenBank/DDBJ whole genome shotgun (WGS) entry which is preliminary data.</text>
</comment>
<dbReference type="Proteomes" id="UP001232245">
    <property type="component" value="Unassembled WGS sequence"/>
</dbReference>
<reference evidence="8 9" key="1">
    <citation type="submission" date="2023-07" db="EMBL/GenBank/DDBJ databases">
        <title>Genomic Encyclopedia of Type Strains, Phase IV (KMG-IV): sequencing the most valuable type-strain genomes for metagenomic binning, comparative biology and taxonomic classification.</title>
        <authorList>
            <person name="Goeker M."/>
        </authorList>
    </citation>
    <scope>NUCLEOTIDE SEQUENCE [LARGE SCALE GENOMIC DNA]</scope>
    <source>
        <strain evidence="8 9">DSM 17723</strain>
    </source>
</reference>
<keyword evidence="9" id="KW-1185">Reference proteome</keyword>
<dbReference type="Gene3D" id="1.10.10.10">
    <property type="entry name" value="Winged helix-like DNA-binding domain superfamily/Winged helix DNA-binding domain"/>
    <property type="match status" value="1"/>
</dbReference>
<evidence type="ECO:0000313" key="9">
    <source>
        <dbReference type="Proteomes" id="UP001232245"/>
    </source>
</evidence>
<evidence type="ECO:0000256" key="5">
    <source>
        <dbReference type="ARBA" id="ARBA00023163"/>
    </source>
</evidence>
<sequence length="239" mass="28091">MQGKLCKESIDANEYHKNFSEERLHELYPKLRRYCHFLSQNCWDGEDLVQDALMKAWLHYNNKSEVSTSLLTKIAHNEWIDKVRKRSKETLESIPERGDEGVTQIDDRFDLIQRLINTLTPKQAVVFALKEGFQFQIGEIAELLQTTETSVKAAIYRAKKRMENEEQTDNHQLIEHYWENDERKQIEQILHRAFKNQDPSILIKSIPFIRCLRKDTIATCTIQKSRMSQLSSSTFLMAA</sequence>
<dbReference type="Pfam" id="PF04542">
    <property type="entry name" value="Sigma70_r2"/>
    <property type="match status" value="1"/>
</dbReference>
<dbReference type="InterPro" id="IPR039425">
    <property type="entry name" value="RNA_pol_sigma-70-like"/>
</dbReference>
<evidence type="ECO:0000256" key="4">
    <source>
        <dbReference type="ARBA" id="ARBA00023125"/>
    </source>
</evidence>
<dbReference type="InterPro" id="IPR007627">
    <property type="entry name" value="RNA_pol_sigma70_r2"/>
</dbReference>
<organism evidence="8 9">
    <name type="scientific">Metabacillus niabensis</name>
    <dbReference type="NCBI Taxonomy" id="324854"/>
    <lineage>
        <taxon>Bacteria</taxon>
        <taxon>Bacillati</taxon>
        <taxon>Bacillota</taxon>
        <taxon>Bacilli</taxon>
        <taxon>Bacillales</taxon>
        <taxon>Bacillaceae</taxon>
        <taxon>Metabacillus</taxon>
    </lineage>
</organism>
<evidence type="ECO:0000256" key="1">
    <source>
        <dbReference type="ARBA" id="ARBA00010641"/>
    </source>
</evidence>
<dbReference type="InterPro" id="IPR013324">
    <property type="entry name" value="RNA_pol_sigma_r3/r4-like"/>
</dbReference>
<feature type="domain" description="RNA polymerase sigma factor 70 region 4 type 2" evidence="7">
    <location>
        <begin position="110"/>
        <end position="162"/>
    </location>
</feature>
<keyword evidence="3" id="KW-0731">Sigma factor</keyword>
<dbReference type="Gene3D" id="1.10.1740.10">
    <property type="match status" value="1"/>
</dbReference>
<dbReference type="RefSeq" id="WP_186324190.1">
    <property type="nucleotide sequence ID" value="NZ_JAUSTZ010000026.1"/>
</dbReference>
<dbReference type="InterPro" id="IPR013249">
    <property type="entry name" value="RNA_pol_sigma70_r4_t2"/>
</dbReference>
<keyword evidence="2" id="KW-0805">Transcription regulation</keyword>
<proteinExistence type="inferred from homology"/>
<evidence type="ECO:0000256" key="3">
    <source>
        <dbReference type="ARBA" id="ARBA00023082"/>
    </source>
</evidence>
<dbReference type="NCBIfam" id="TIGR02937">
    <property type="entry name" value="sigma70-ECF"/>
    <property type="match status" value="1"/>
</dbReference>
<dbReference type="Pfam" id="PF08281">
    <property type="entry name" value="Sigma70_r4_2"/>
    <property type="match status" value="1"/>
</dbReference>
<keyword evidence="5" id="KW-0804">Transcription</keyword>
<protein>
    <submittedName>
        <fullName evidence="8">RNA polymerase sigma-70 factor (ECF subfamily)</fullName>
    </submittedName>
</protein>
<feature type="domain" description="RNA polymerase sigma-70 region 2" evidence="6">
    <location>
        <begin position="26"/>
        <end position="88"/>
    </location>
</feature>
<dbReference type="InterPro" id="IPR036388">
    <property type="entry name" value="WH-like_DNA-bd_sf"/>
</dbReference>
<dbReference type="SUPFAM" id="SSF88946">
    <property type="entry name" value="Sigma2 domain of RNA polymerase sigma factors"/>
    <property type="match status" value="1"/>
</dbReference>
<name>A0ABT9Z8L9_9BACI</name>
<dbReference type="SUPFAM" id="SSF88659">
    <property type="entry name" value="Sigma3 and sigma4 domains of RNA polymerase sigma factors"/>
    <property type="match status" value="1"/>
</dbReference>
<keyword evidence="4" id="KW-0238">DNA-binding</keyword>
<dbReference type="InterPro" id="IPR014284">
    <property type="entry name" value="RNA_pol_sigma-70_dom"/>
</dbReference>
<evidence type="ECO:0000259" key="6">
    <source>
        <dbReference type="Pfam" id="PF04542"/>
    </source>
</evidence>
<evidence type="ECO:0000256" key="2">
    <source>
        <dbReference type="ARBA" id="ARBA00023015"/>
    </source>
</evidence>
<dbReference type="PANTHER" id="PTHR43133:SF8">
    <property type="entry name" value="RNA POLYMERASE SIGMA FACTOR HI_1459-RELATED"/>
    <property type="match status" value="1"/>
</dbReference>
<comment type="similarity">
    <text evidence="1">Belongs to the sigma-70 factor family. ECF subfamily.</text>
</comment>
<dbReference type="InterPro" id="IPR013325">
    <property type="entry name" value="RNA_pol_sigma_r2"/>
</dbReference>
<accession>A0ABT9Z8L9</accession>
<gene>
    <name evidence="8" type="ORF">J2S02_004995</name>
</gene>